<dbReference type="Pfam" id="PF01885">
    <property type="entry name" value="PTS_2-RNA"/>
    <property type="match status" value="1"/>
</dbReference>
<sequence length="187" mass="21301">MNSHRLVKVSKYLSKHLRHQPERLGLKLAPGGWVNINELLAACQQHQFPITRAELEEVVIKNDKQRFSFDQTKTQIRANQGHSIDVDLQLEPQIPPDILYHGTGEGTVEAILQLGLLKMSRHHVHLSTDIATAKAVGMRKGHPVIFQVNTVKMYQDGYTFYCSDNGVWLVEQVPPEYLTRLNLDSKK</sequence>
<comment type="function">
    <text evidence="4 5">Removes the 2'-phosphate from RNA via an intermediate in which the phosphate is ADP-ribosylated by NAD followed by a presumed transesterification to release the RNA and generate ADP-ribose 1''-2''-cyclic phosphate (APPR&gt;P). May function as an ADP-ribosylase.</text>
</comment>
<evidence type="ECO:0000256" key="5">
    <source>
        <dbReference type="HAMAP-Rule" id="MF_00299"/>
    </source>
</evidence>
<dbReference type="Gene3D" id="1.10.10.970">
    <property type="entry name" value="RNA 2'-phosphotransferase, Tpt1/KptA family, N-terminal domain"/>
    <property type="match status" value="1"/>
</dbReference>
<evidence type="ECO:0000313" key="6">
    <source>
        <dbReference type="EMBL" id="MEA5518951.1"/>
    </source>
</evidence>
<dbReference type="InterPro" id="IPR042081">
    <property type="entry name" value="RNA_2'-PTrans_C"/>
</dbReference>
<accession>A0ABU5TVM7</accession>
<gene>
    <name evidence="5" type="primary">kptA</name>
    <name evidence="6" type="ORF">VB854_08320</name>
</gene>
<keyword evidence="3 5" id="KW-0520">NAD</keyword>
<dbReference type="InterPro" id="IPR022928">
    <property type="entry name" value="RNA_2'-PTrans_KptA"/>
</dbReference>
<evidence type="ECO:0000256" key="3">
    <source>
        <dbReference type="ARBA" id="ARBA00023027"/>
    </source>
</evidence>
<dbReference type="EMBL" id="JAYGHT010000018">
    <property type="protein sequence ID" value="MEA5518951.1"/>
    <property type="molecule type" value="Genomic_DNA"/>
</dbReference>
<dbReference type="PANTHER" id="PTHR12684:SF2">
    <property type="entry name" value="TRNA 2'-PHOSPHOTRANSFERASE 1"/>
    <property type="match status" value="1"/>
</dbReference>
<evidence type="ECO:0000256" key="4">
    <source>
        <dbReference type="ARBA" id="ARBA00025212"/>
    </source>
</evidence>
<organism evidence="6 7">
    <name type="scientific">Limnoraphis robusta CCNP1315</name>
    <dbReference type="NCBI Taxonomy" id="3110306"/>
    <lineage>
        <taxon>Bacteria</taxon>
        <taxon>Bacillati</taxon>
        <taxon>Cyanobacteriota</taxon>
        <taxon>Cyanophyceae</taxon>
        <taxon>Oscillatoriophycideae</taxon>
        <taxon>Oscillatoriales</taxon>
        <taxon>Sirenicapillariaceae</taxon>
        <taxon>Limnoraphis</taxon>
    </lineage>
</organism>
<reference evidence="6 7" key="1">
    <citation type="submission" date="2023-12" db="EMBL/GenBank/DDBJ databases">
        <title>Baltic Sea Cyanobacteria.</title>
        <authorList>
            <person name="Delbaje E."/>
            <person name="Fewer D.P."/>
            <person name="Shishido T.K."/>
        </authorList>
    </citation>
    <scope>NUCLEOTIDE SEQUENCE [LARGE SCALE GENOMIC DNA]</scope>
    <source>
        <strain evidence="6 7">CCNP 1315</strain>
    </source>
</reference>
<dbReference type="NCBIfam" id="NF002014">
    <property type="entry name" value="PRK00819.1-4"/>
    <property type="match status" value="1"/>
</dbReference>
<evidence type="ECO:0000256" key="2">
    <source>
        <dbReference type="ARBA" id="ARBA00022679"/>
    </source>
</evidence>
<dbReference type="PANTHER" id="PTHR12684">
    <property type="entry name" value="PUTATIVE PHOSPHOTRANSFERASE"/>
    <property type="match status" value="1"/>
</dbReference>
<dbReference type="GO" id="GO:0016740">
    <property type="term" value="F:transferase activity"/>
    <property type="evidence" value="ECO:0007669"/>
    <property type="project" value="UniProtKB-KW"/>
</dbReference>
<dbReference type="InterPro" id="IPR042080">
    <property type="entry name" value="RNA_2'-PTrans_N"/>
</dbReference>
<evidence type="ECO:0000313" key="7">
    <source>
        <dbReference type="Proteomes" id="UP001301728"/>
    </source>
</evidence>
<dbReference type="RefSeq" id="WP_323224862.1">
    <property type="nucleotide sequence ID" value="NZ_JAYGHT010000018.1"/>
</dbReference>
<comment type="caution">
    <text evidence="6">The sequence shown here is derived from an EMBL/GenBank/DDBJ whole genome shotgun (WGS) entry which is preliminary data.</text>
</comment>
<protein>
    <recommendedName>
        <fullName evidence="5">Probable RNA 2'-phosphotransferase</fullName>
        <ecNumber evidence="5">2.7.1.-</ecNumber>
    </recommendedName>
</protein>
<dbReference type="SUPFAM" id="SSF56399">
    <property type="entry name" value="ADP-ribosylation"/>
    <property type="match status" value="1"/>
</dbReference>
<dbReference type="InterPro" id="IPR002745">
    <property type="entry name" value="Ptrans_KptA/Tpt1"/>
</dbReference>
<dbReference type="HAMAP" id="MF_00299">
    <property type="entry name" value="KptA"/>
    <property type="match status" value="1"/>
</dbReference>
<evidence type="ECO:0000256" key="1">
    <source>
        <dbReference type="ARBA" id="ARBA00009836"/>
    </source>
</evidence>
<name>A0ABU5TVM7_9CYAN</name>
<keyword evidence="7" id="KW-1185">Reference proteome</keyword>
<dbReference type="Proteomes" id="UP001301728">
    <property type="component" value="Unassembled WGS sequence"/>
</dbReference>
<comment type="similarity">
    <text evidence="1 5">Belongs to the KptA/TPT1 family.</text>
</comment>
<dbReference type="Gene3D" id="3.20.170.30">
    <property type="match status" value="1"/>
</dbReference>
<proteinExistence type="inferred from homology"/>
<keyword evidence="2 5" id="KW-0808">Transferase</keyword>
<dbReference type="EC" id="2.7.1.-" evidence="5"/>